<keyword evidence="5" id="KW-1185">Reference proteome</keyword>
<feature type="compositionally biased region" description="Low complexity" evidence="2">
    <location>
        <begin position="195"/>
        <end position="204"/>
    </location>
</feature>
<accession>A0ABV7T8C2</accession>
<dbReference type="RefSeq" id="WP_386365236.1">
    <property type="nucleotide sequence ID" value="NZ_JBHRXZ010000022.1"/>
</dbReference>
<name>A0ABV7T8C2_9GAMM</name>
<feature type="transmembrane region" description="Helical" evidence="3">
    <location>
        <begin position="66"/>
        <end position="90"/>
    </location>
</feature>
<proteinExistence type="predicted"/>
<feature type="transmembrane region" description="Helical" evidence="3">
    <location>
        <begin position="23"/>
        <end position="46"/>
    </location>
</feature>
<feature type="transmembrane region" description="Helical" evidence="3">
    <location>
        <begin position="130"/>
        <end position="150"/>
    </location>
</feature>
<keyword evidence="1" id="KW-0175">Coiled coil</keyword>
<evidence type="ECO:0000256" key="2">
    <source>
        <dbReference type="SAM" id="MobiDB-lite"/>
    </source>
</evidence>
<evidence type="ECO:0000256" key="1">
    <source>
        <dbReference type="SAM" id="Coils"/>
    </source>
</evidence>
<keyword evidence="3" id="KW-1133">Transmembrane helix</keyword>
<comment type="caution">
    <text evidence="4">The sequence shown here is derived from an EMBL/GenBank/DDBJ whole genome shotgun (WGS) entry which is preliminary data.</text>
</comment>
<feature type="transmembrane region" description="Helical" evidence="3">
    <location>
        <begin position="102"/>
        <end position="124"/>
    </location>
</feature>
<feature type="transmembrane region" description="Helical" evidence="3">
    <location>
        <begin position="298"/>
        <end position="317"/>
    </location>
</feature>
<evidence type="ECO:0008006" key="6">
    <source>
        <dbReference type="Google" id="ProtNLM"/>
    </source>
</evidence>
<evidence type="ECO:0000313" key="4">
    <source>
        <dbReference type="EMBL" id="MFC3608580.1"/>
    </source>
</evidence>
<reference evidence="5" key="1">
    <citation type="journal article" date="2019" name="Int. J. Syst. Evol. Microbiol.">
        <title>The Global Catalogue of Microorganisms (GCM) 10K type strain sequencing project: providing services to taxonomists for standard genome sequencing and annotation.</title>
        <authorList>
            <consortium name="The Broad Institute Genomics Platform"/>
            <consortium name="The Broad Institute Genome Sequencing Center for Infectious Disease"/>
            <person name="Wu L."/>
            <person name="Ma J."/>
        </authorList>
    </citation>
    <scope>NUCLEOTIDE SEQUENCE [LARGE SCALE GENOMIC DNA]</scope>
    <source>
        <strain evidence="5">KCTC 42447</strain>
    </source>
</reference>
<organism evidence="4 5">
    <name type="scientific">Stutzerimonas tarimensis</name>
    <dbReference type="NCBI Taxonomy" id="1507735"/>
    <lineage>
        <taxon>Bacteria</taxon>
        <taxon>Pseudomonadati</taxon>
        <taxon>Pseudomonadota</taxon>
        <taxon>Gammaproteobacteria</taxon>
        <taxon>Pseudomonadales</taxon>
        <taxon>Pseudomonadaceae</taxon>
        <taxon>Stutzerimonas</taxon>
    </lineage>
</organism>
<keyword evidence="3" id="KW-0472">Membrane</keyword>
<dbReference type="Proteomes" id="UP001595630">
    <property type="component" value="Unassembled WGS sequence"/>
</dbReference>
<evidence type="ECO:0000313" key="5">
    <source>
        <dbReference type="Proteomes" id="UP001595630"/>
    </source>
</evidence>
<sequence>MLHDDPSTVTHHSSTSAPVLKRISWSAIFAGVVIALTVSLILHLLGTAIGTATIDPLEESNPVAGLGWGAAIWVVLTGIISIFVGGWVAGRLAQREGGMHGILVWAVVSLVSAYMITSAVTGIVRGGASLAGSGLAAAGSGIAAMAPAVGDQVQQELEERGIQFDLSELRSELETAMRQTGKPELQPENIEQEMEMAQQEAQQAPRQPGPTDQQLDSLMDRLQQRGSQALDAADREAMVNLVQERGNMSQAEAERTVAEAEQTLEEARAQFEELRAEAEQRAREAAEVAARRVSQASWLLLVMLIITGLVGAAGGVLGRRTQPAPKVVAT</sequence>
<evidence type="ECO:0000256" key="3">
    <source>
        <dbReference type="SAM" id="Phobius"/>
    </source>
</evidence>
<keyword evidence="3" id="KW-0812">Transmembrane</keyword>
<dbReference type="EMBL" id="JBHRXZ010000022">
    <property type="protein sequence ID" value="MFC3608580.1"/>
    <property type="molecule type" value="Genomic_DNA"/>
</dbReference>
<gene>
    <name evidence="4" type="ORF">ACFOMF_12400</name>
</gene>
<feature type="region of interest" description="Disordered" evidence="2">
    <location>
        <begin position="194"/>
        <end position="214"/>
    </location>
</feature>
<feature type="coiled-coil region" evidence="1">
    <location>
        <begin position="241"/>
        <end position="291"/>
    </location>
</feature>
<protein>
    <recommendedName>
        <fullName evidence="6">Permease of the major facilitator superfamily</fullName>
    </recommendedName>
</protein>